<dbReference type="Proteomes" id="UP001279642">
    <property type="component" value="Unassembled WGS sequence"/>
</dbReference>
<dbReference type="Pfam" id="PF05013">
    <property type="entry name" value="FGase"/>
    <property type="match status" value="1"/>
</dbReference>
<dbReference type="Gene3D" id="3.40.630.40">
    <property type="entry name" value="Zn-dependent exopeptidases"/>
    <property type="match status" value="1"/>
</dbReference>
<proteinExistence type="predicted"/>
<dbReference type="InterPro" id="IPR007709">
    <property type="entry name" value="N-FG_amidohydro"/>
</dbReference>
<dbReference type="SUPFAM" id="SSF53187">
    <property type="entry name" value="Zn-dependent exopeptidases"/>
    <property type="match status" value="1"/>
</dbReference>
<reference evidence="1 2" key="1">
    <citation type="journal article" date="2016" name="Antonie Van Leeuwenhoek">
        <title>Dongia soli sp. nov., isolated from soil from Dokdo, Korea.</title>
        <authorList>
            <person name="Kim D.U."/>
            <person name="Lee H."/>
            <person name="Kim H."/>
            <person name="Kim S.G."/>
            <person name="Ka J.O."/>
        </authorList>
    </citation>
    <scope>NUCLEOTIDE SEQUENCE [LARGE SCALE GENOMIC DNA]</scope>
    <source>
        <strain evidence="1 2">D78</strain>
    </source>
</reference>
<dbReference type="InterPro" id="IPR011227">
    <property type="entry name" value="UCP029730"/>
</dbReference>
<accession>A0ABU5EF43</accession>
<organism evidence="1 2">
    <name type="scientific">Dongia soli</name>
    <dbReference type="NCBI Taxonomy" id="600628"/>
    <lineage>
        <taxon>Bacteria</taxon>
        <taxon>Pseudomonadati</taxon>
        <taxon>Pseudomonadota</taxon>
        <taxon>Alphaproteobacteria</taxon>
        <taxon>Rhodospirillales</taxon>
        <taxon>Dongiaceae</taxon>
        <taxon>Dongia</taxon>
    </lineage>
</organism>
<dbReference type="EMBL" id="JAXCLW010000007">
    <property type="protein sequence ID" value="MDY0884971.1"/>
    <property type="molecule type" value="Genomic_DNA"/>
</dbReference>
<protein>
    <submittedName>
        <fullName evidence="1">N-formylglutamate amidohydrolase</fullName>
    </submittedName>
</protein>
<sequence>MFVRESKMSDSTPYVVAQELLTPGDPPVFEEANVESRDFVFFICDHASRRIPQRLGTLGLTEEEIGTHIGWDIGAADLARMLASSRDASLVLSGYSRLVIDCNRPLESPGSIPDESAGIAIPGNIALSAADMAARRDVLFRPYHAAIAALLDRRRHAGIPTLLFSMHSFTPNYPGQQRPWHMDLAYNRDSRLAKLLLEQDWGRALVVGDNVPYKVEDDSDYSIPIHGERRGLPHVLVEIRQDTLADAAGIASWAERFDHLLRRLRPSLERLATDSLSSANVVKS</sequence>
<evidence type="ECO:0000313" key="1">
    <source>
        <dbReference type="EMBL" id="MDY0884971.1"/>
    </source>
</evidence>
<name>A0ABU5EF43_9PROT</name>
<comment type="caution">
    <text evidence="1">The sequence shown here is derived from an EMBL/GenBank/DDBJ whole genome shotgun (WGS) entry which is preliminary data.</text>
</comment>
<evidence type="ECO:0000313" key="2">
    <source>
        <dbReference type="Proteomes" id="UP001279642"/>
    </source>
</evidence>
<dbReference type="PIRSF" id="PIRSF029730">
    <property type="entry name" value="UCP029730"/>
    <property type="match status" value="1"/>
</dbReference>
<gene>
    <name evidence="1" type="ORF">SMD27_19155</name>
</gene>
<dbReference type="RefSeq" id="WP_320510045.1">
    <property type="nucleotide sequence ID" value="NZ_JAXCLW010000007.1"/>
</dbReference>
<keyword evidence="2" id="KW-1185">Reference proteome</keyword>